<proteinExistence type="predicted"/>
<feature type="signal peptide" evidence="1">
    <location>
        <begin position="1"/>
        <end position="20"/>
    </location>
</feature>
<keyword evidence="4" id="KW-1185">Reference proteome</keyword>
<feature type="domain" description="Chitin-binding type-2" evidence="2">
    <location>
        <begin position="41"/>
        <end position="97"/>
    </location>
</feature>
<dbReference type="GO" id="GO:0008061">
    <property type="term" value="F:chitin binding"/>
    <property type="evidence" value="ECO:0007669"/>
    <property type="project" value="InterPro"/>
</dbReference>
<name>A0A9X6RK67_HYPEX</name>
<dbReference type="OrthoDB" id="9987187at2759"/>
<dbReference type="SUPFAM" id="SSF57625">
    <property type="entry name" value="Invertebrate chitin-binding proteins"/>
    <property type="match status" value="1"/>
</dbReference>
<dbReference type="Gene3D" id="2.170.140.10">
    <property type="entry name" value="Chitin binding domain"/>
    <property type="match status" value="1"/>
</dbReference>
<dbReference type="Proteomes" id="UP000192578">
    <property type="component" value="Unassembled WGS sequence"/>
</dbReference>
<dbReference type="AlphaFoldDB" id="A0A9X6RK67"/>
<dbReference type="EMBL" id="MTYJ01000208">
    <property type="protein sequence ID" value="OWA50928.1"/>
    <property type="molecule type" value="Genomic_DNA"/>
</dbReference>
<evidence type="ECO:0000313" key="3">
    <source>
        <dbReference type="EMBL" id="OWA50928.1"/>
    </source>
</evidence>
<reference evidence="4" key="1">
    <citation type="submission" date="2017-01" db="EMBL/GenBank/DDBJ databases">
        <title>Comparative genomics of anhydrobiosis in the tardigrade Hypsibius dujardini.</title>
        <authorList>
            <person name="Yoshida Y."/>
            <person name="Koutsovoulos G."/>
            <person name="Laetsch D."/>
            <person name="Stevens L."/>
            <person name="Kumar S."/>
            <person name="Horikawa D."/>
            <person name="Ishino K."/>
            <person name="Komine S."/>
            <person name="Tomita M."/>
            <person name="Blaxter M."/>
            <person name="Arakawa K."/>
        </authorList>
    </citation>
    <scope>NUCLEOTIDE SEQUENCE [LARGE SCALE GENOMIC DNA]</scope>
    <source>
        <strain evidence="4">Z151</strain>
    </source>
</reference>
<comment type="caution">
    <text evidence="3">The sequence shown here is derived from an EMBL/GenBank/DDBJ whole genome shotgun (WGS) entry which is preliminary data.</text>
</comment>
<evidence type="ECO:0000313" key="4">
    <source>
        <dbReference type="Proteomes" id="UP000192578"/>
    </source>
</evidence>
<evidence type="ECO:0000256" key="1">
    <source>
        <dbReference type="SAM" id="SignalP"/>
    </source>
</evidence>
<evidence type="ECO:0000259" key="2">
    <source>
        <dbReference type="PROSITE" id="PS50940"/>
    </source>
</evidence>
<organism evidence="3 4">
    <name type="scientific">Hypsibius exemplaris</name>
    <name type="common">Freshwater tardigrade</name>
    <dbReference type="NCBI Taxonomy" id="2072580"/>
    <lineage>
        <taxon>Eukaryota</taxon>
        <taxon>Metazoa</taxon>
        <taxon>Ecdysozoa</taxon>
        <taxon>Tardigrada</taxon>
        <taxon>Eutardigrada</taxon>
        <taxon>Parachela</taxon>
        <taxon>Hypsibioidea</taxon>
        <taxon>Hypsibiidae</taxon>
        <taxon>Hypsibius</taxon>
    </lineage>
</organism>
<dbReference type="InterPro" id="IPR036508">
    <property type="entry name" value="Chitin-bd_dom_sf"/>
</dbReference>
<dbReference type="GO" id="GO:0005576">
    <property type="term" value="C:extracellular region"/>
    <property type="evidence" value="ECO:0007669"/>
    <property type="project" value="InterPro"/>
</dbReference>
<sequence>MRNFGHVWSNVFFTLLVTHAVTSGQASVRVKRQSQMDPLLRNVCDGKKDGSYQHPYSCGLYVQCFQGSYTEGECPWNMYYNVKTRFCDYKRKIKCKEVDGMIETEAESAMFGPQIPVSINHPPITIPKNAL</sequence>
<dbReference type="SMART" id="SM00494">
    <property type="entry name" value="ChtBD2"/>
    <property type="match status" value="1"/>
</dbReference>
<protein>
    <recommendedName>
        <fullName evidence="2">Chitin-binding type-2 domain-containing protein</fullName>
    </recommendedName>
</protein>
<accession>A0A9X6RK67</accession>
<feature type="chain" id="PRO_5040747501" description="Chitin-binding type-2 domain-containing protein" evidence="1">
    <location>
        <begin position="21"/>
        <end position="131"/>
    </location>
</feature>
<dbReference type="Pfam" id="PF01607">
    <property type="entry name" value="CBM_14"/>
    <property type="match status" value="1"/>
</dbReference>
<dbReference type="PROSITE" id="PS50940">
    <property type="entry name" value="CHIT_BIND_II"/>
    <property type="match status" value="1"/>
</dbReference>
<dbReference type="InterPro" id="IPR002557">
    <property type="entry name" value="Chitin-bd_dom"/>
</dbReference>
<gene>
    <name evidence="3" type="ORF">BV898_15429</name>
</gene>
<keyword evidence="1" id="KW-0732">Signal</keyword>